<dbReference type="Proteomes" id="UP000271603">
    <property type="component" value="Chromosome"/>
</dbReference>
<proteinExistence type="predicted"/>
<dbReference type="RefSeq" id="WP_128144643.1">
    <property type="nucleotide sequence ID" value="NZ_JACYQC010000001.1"/>
</dbReference>
<reference evidence="4 5" key="1">
    <citation type="submission" date="2018-12" db="EMBL/GenBank/DDBJ databases">
        <authorList>
            <consortium name="Pathogen Informatics"/>
        </authorList>
    </citation>
    <scope>NUCLEOTIDE SEQUENCE [LARGE SCALE GENOMIC DNA]</scope>
    <source>
        <strain evidence="4 5">NCTC9419</strain>
    </source>
</reference>
<dbReference type="EMBL" id="LR134155">
    <property type="protein sequence ID" value="VEA73368.1"/>
    <property type="molecule type" value="Genomic_DNA"/>
</dbReference>
<dbReference type="STRING" id="61652.AXX16_2443"/>
<dbReference type="Pfam" id="PF07825">
    <property type="entry name" value="Exc"/>
    <property type="match status" value="1"/>
</dbReference>
<dbReference type="InterPro" id="IPR012884">
    <property type="entry name" value="Excisionase-like"/>
</dbReference>
<evidence type="ECO:0000256" key="1">
    <source>
        <dbReference type="ARBA" id="ARBA00023125"/>
    </source>
</evidence>
<organism evidence="4 5">
    <name type="scientific">Serratia rubidaea</name>
    <name type="common">Serratia marinorubra</name>
    <dbReference type="NCBI Taxonomy" id="61652"/>
    <lineage>
        <taxon>Bacteria</taxon>
        <taxon>Pseudomonadati</taxon>
        <taxon>Pseudomonadota</taxon>
        <taxon>Gammaproteobacteria</taxon>
        <taxon>Enterobacterales</taxon>
        <taxon>Yersiniaceae</taxon>
        <taxon>Serratia</taxon>
    </lineage>
</organism>
<dbReference type="InterPro" id="IPR009061">
    <property type="entry name" value="DNA-bd_dom_put_sf"/>
</dbReference>
<gene>
    <name evidence="4" type="ORF">NCTC9419_04997</name>
</gene>
<dbReference type="SUPFAM" id="SSF46955">
    <property type="entry name" value="Putative DNA-binding domain"/>
    <property type="match status" value="1"/>
</dbReference>
<evidence type="ECO:0000256" key="2">
    <source>
        <dbReference type="ARBA" id="ARBA00023172"/>
    </source>
</evidence>
<dbReference type="InterPro" id="IPR038137">
    <property type="entry name" value="Excisionase-like_sf"/>
</dbReference>
<name>A0A3S4GNT3_SERRU</name>
<keyword evidence="2" id="KW-0233">DNA recombination</keyword>
<keyword evidence="1" id="KW-0238">DNA-binding</keyword>
<accession>A0A3S4GNT3</accession>
<protein>
    <submittedName>
        <fullName evidence="4">Excisionase-like protein</fullName>
    </submittedName>
</protein>
<evidence type="ECO:0000313" key="4">
    <source>
        <dbReference type="EMBL" id="VEA73368.1"/>
    </source>
</evidence>
<feature type="domain" description="Excisionase-like" evidence="3">
    <location>
        <begin position="24"/>
        <end position="79"/>
    </location>
</feature>
<dbReference type="GO" id="GO:0003677">
    <property type="term" value="F:DNA binding"/>
    <property type="evidence" value="ECO:0007669"/>
    <property type="project" value="UniProtKB-KW"/>
</dbReference>
<evidence type="ECO:0000313" key="5">
    <source>
        <dbReference type="Proteomes" id="UP000271603"/>
    </source>
</evidence>
<evidence type="ECO:0000259" key="3">
    <source>
        <dbReference type="Pfam" id="PF07825"/>
    </source>
</evidence>
<dbReference type="Gene3D" id="1.10.1660.20">
    <property type="match status" value="1"/>
</dbReference>
<sequence length="110" mass="12672">MPNNPIPRGWNNHRPADCGKEKLLTLKEWCDGTYESYKPNIQTLWRWARNGNFYPPAEKHGSRYMLKPGTIYIKPNDPSLGKKIKEAQSAAPAREAFMEKVINDTAKRKV</sequence>
<dbReference type="GO" id="GO:0006310">
    <property type="term" value="P:DNA recombination"/>
    <property type="evidence" value="ECO:0007669"/>
    <property type="project" value="UniProtKB-KW"/>
</dbReference>
<dbReference type="AlphaFoldDB" id="A0A3S4GNT3"/>